<dbReference type="EMBL" id="CP126969">
    <property type="protein sequence ID" value="WIM68269.1"/>
    <property type="molecule type" value="Genomic_DNA"/>
</dbReference>
<dbReference type="InterPro" id="IPR019606">
    <property type="entry name" value="GerMN"/>
</dbReference>
<keyword evidence="10" id="KW-1185">Reference proteome</keyword>
<keyword evidence="2 6" id="KW-0732">Signal</keyword>
<organism evidence="9 10">
    <name type="scientific">Corynebacterium breve</name>
    <dbReference type="NCBI Taxonomy" id="3049799"/>
    <lineage>
        <taxon>Bacteria</taxon>
        <taxon>Bacillati</taxon>
        <taxon>Actinomycetota</taxon>
        <taxon>Actinomycetes</taxon>
        <taxon>Mycobacteriales</taxon>
        <taxon>Corynebacteriaceae</taxon>
        <taxon>Corynebacterium</taxon>
    </lineage>
</organism>
<evidence type="ECO:0000256" key="2">
    <source>
        <dbReference type="ARBA" id="ARBA00022729"/>
    </source>
</evidence>
<reference evidence="9 10" key="1">
    <citation type="submission" date="2023-05" db="EMBL/GenBank/DDBJ databases">
        <title>Corynebacterium suedekumii sp. nov. and Corynebacterium breve sp. nov. isolated from raw cow's milk.</title>
        <authorList>
            <person name="Baer M.K."/>
            <person name="Mehl L."/>
            <person name="Hellmuth R."/>
            <person name="Marke G."/>
            <person name="Lipski A."/>
        </authorList>
    </citation>
    <scope>NUCLEOTIDE SEQUENCE [LARGE SCALE GENOMIC DNA]</scope>
    <source>
        <strain evidence="9 10">R4</strain>
    </source>
</reference>
<dbReference type="InterPro" id="IPR018910">
    <property type="entry name" value="LpqB_C"/>
</dbReference>
<dbReference type="Pfam" id="PF25976">
    <property type="entry name" value="LpqB_N"/>
    <property type="match status" value="1"/>
</dbReference>
<feature type="signal peptide" evidence="7">
    <location>
        <begin position="1"/>
        <end position="20"/>
    </location>
</feature>
<evidence type="ECO:0000256" key="4">
    <source>
        <dbReference type="ARBA" id="ARBA00023139"/>
    </source>
</evidence>
<evidence type="ECO:0000256" key="5">
    <source>
        <dbReference type="ARBA" id="ARBA00023288"/>
    </source>
</evidence>
<proteinExistence type="inferred from homology"/>
<accession>A0ABY8VJA6</accession>
<gene>
    <name evidence="6 9" type="primary">lpqB</name>
    <name evidence="9" type="ORF">QP027_02385</name>
</gene>
<evidence type="ECO:0000313" key="10">
    <source>
        <dbReference type="Proteomes" id="UP001225598"/>
    </source>
</evidence>
<dbReference type="SUPFAM" id="SSF82171">
    <property type="entry name" value="DPP6 N-terminal domain-like"/>
    <property type="match status" value="1"/>
</dbReference>
<evidence type="ECO:0000256" key="7">
    <source>
        <dbReference type="SAM" id="SignalP"/>
    </source>
</evidence>
<dbReference type="HAMAP" id="MF_01373">
    <property type="entry name" value="LpqB_lipoprot"/>
    <property type="match status" value="1"/>
</dbReference>
<dbReference type="NCBIfam" id="NF010141">
    <property type="entry name" value="PRK13616.1"/>
    <property type="match status" value="1"/>
</dbReference>
<keyword evidence="4 6" id="KW-0564">Palmitate</keyword>
<evidence type="ECO:0000313" key="9">
    <source>
        <dbReference type="EMBL" id="WIM68269.1"/>
    </source>
</evidence>
<dbReference type="InterPro" id="IPR023959">
    <property type="entry name" value="LpqB"/>
</dbReference>
<dbReference type="PROSITE" id="PS51257">
    <property type="entry name" value="PROKAR_LIPOPROTEIN"/>
    <property type="match status" value="1"/>
</dbReference>
<keyword evidence="3 6" id="KW-0472">Membrane</keyword>
<comment type="similarity">
    <text evidence="6">Belongs to the LpqB lipoprotein family.</text>
</comment>
<evidence type="ECO:0000256" key="6">
    <source>
        <dbReference type="HAMAP-Rule" id="MF_01373"/>
    </source>
</evidence>
<feature type="domain" description="GerMN" evidence="8">
    <location>
        <begin position="201"/>
        <end position="284"/>
    </location>
</feature>
<keyword evidence="1 6" id="KW-1003">Cell membrane</keyword>
<dbReference type="InterPro" id="IPR059026">
    <property type="entry name" value="LpqB_N"/>
</dbReference>
<dbReference type="Proteomes" id="UP001225598">
    <property type="component" value="Chromosome"/>
</dbReference>
<dbReference type="Pfam" id="PF10647">
    <property type="entry name" value="Gmad1"/>
    <property type="match status" value="1"/>
</dbReference>
<feature type="chain" id="PRO_5045544584" description="Lipoprotein LpqB" evidence="7">
    <location>
        <begin position="21"/>
        <end position="571"/>
    </location>
</feature>
<dbReference type="Pfam" id="PF10646">
    <property type="entry name" value="Germane"/>
    <property type="match status" value="1"/>
</dbReference>
<dbReference type="SMART" id="SM00909">
    <property type="entry name" value="Germane"/>
    <property type="match status" value="1"/>
</dbReference>
<evidence type="ECO:0000256" key="3">
    <source>
        <dbReference type="ARBA" id="ARBA00023136"/>
    </source>
</evidence>
<keyword evidence="5 6" id="KW-0449">Lipoprotein</keyword>
<evidence type="ECO:0000259" key="8">
    <source>
        <dbReference type="SMART" id="SM00909"/>
    </source>
</evidence>
<evidence type="ECO:0000256" key="1">
    <source>
        <dbReference type="ARBA" id="ARBA00022475"/>
    </source>
</evidence>
<name>A0ABY8VJA6_9CORY</name>
<protein>
    <recommendedName>
        <fullName evidence="6">Lipoprotein LpqB</fullName>
    </recommendedName>
</protein>
<comment type="subcellular location">
    <subcellularLocation>
        <location evidence="6">Cell membrane</location>
        <topology evidence="6">Lipid-anchor</topology>
    </subcellularLocation>
</comment>
<dbReference type="RefSeq" id="WP_284825702.1">
    <property type="nucleotide sequence ID" value="NZ_CP126969.1"/>
</dbReference>
<sequence length="571" mass="60652">MFAKKPLTLTAIVLSVALTASCTRLPTNTEPQALRPFDPQSTAAEVVAPIPGREADLLLRDFYAAGAVPAGDYEAARSYLTPAARDVWNPSESVLIVDRIDLNTQPGGNNQRRSLSVRGNVIGALEEGGAFVPEAGVYEATVELEQVGGEWRISSLPSGIIMERNELRNQYQPFNIYFAGKSSNVIVGDRRWVYSGRDSLDTVIMSLITAGPSERLAPAVENILPPDAAFTGKSDGIYEFSNMASMDTEKRTQFAGQVVWTLAMAGVSGPYKLNVDGAPILGDKEELTTDDFASMNPQTASNDVAKLYALTNGDVHEVSGGEVTRLEGELGSEGNVSSVEISSDGGVAAVLKNPDNEEEQIFAVGNLSGKKDEVLRARTISRPSFEQNSNVAWVVVDGTKVVRAVQSTDSGDIVSSEVGTPFLEDIGGEISMLRLSRTGSRAAMIIDGRLFIGIVERTRAGERSIVNVMEYATELSGAAVSVDWNPDGSLVVGTSSPDSPVKRVELDGSSVTAYPSGNINGPVVAVSAGPTMIYATDANALLQLPTTGTEYTNWREVPGLQGVRSAPVVAK</sequence>